<keyword evidence="5" id="KW-1185">Reference proteome</keyword>
<feature type="coiled-coil region" evidence="1">
    <location>
        <begin position="807"/>
        <end position="843"/>
    </location>
</feature>
<dbReference type="InterPro" id="IPR020958">
    <property type="entry name" value="DUF3686"/>
</dbReference>
<reference evidence="4 5" key="1">
    <citation type="submission" date="2017-10" db="EMBL/GenBank/DDBJ databases">
        <title>The draft genome sequence of Lewinella nigricans NBRC 102662.</title>
        <authorList>
            <person name="Wang K."/>
        </authorList>
    </citation>
    <scope>NUCLEOTIDE SEQUENCE [LARGE SCALE GENOMIC DNA]</scope>
    <source>
        <strain evidence="4 5">NBRC 102662</strain>
    </source>
</reference>
<dbReference type="OrthoDB" id="9814769at2"/>
<proteinExistence type="predicted"/>
<dbReference type="Proteomes" id="UP000223913">
    <property type="component" value="Unassembled WGS sequence"/>
</dbReference>
<dbReference type="EMBL" id="PDUD01000045">
    <property type="protein sequence ID" value="PHN02035.1"/>
    <property type="molecule type" value="Genomic_DNA"/>
</dbReference>
<comment type="caution">
    <text evidence="4">The sequence shown here is derived from an EMBL/GenBank/DDBJ whole genome shotgun (WGS) entry which is preliminary data.</text>
</comment>
<dbReference type="InterPro" id="IPR057224">
    <property type="entry name" value="DUF7902"/>
</dbReference>
<evidence type="ECO:0000259" key="3">
    <source>
        <dbReference type="Pfam" id="PF25472"/>
    </source>
</evidence>
<dbReference type="Pfam" id="PF12458">
    <property type="entry name" value="DUF3686"/>
    <property type="match status" value="1"/>
</dbReference>
<sequence>MENTQSKVQSSTPEKQHSLEAGTYEIIRNRLQQQSDKLELRLEQLNALRKETFGTVEPQLLANERLNTGNFCIARDMFALGQYCIFGYNVHIGLRSGIQLADVFNVYRLEGNTFREAGLELLKHEKFEIDFQNLYRYYKDAFFVRFVRQGSYLYMTFQVSNNAGDIKAFKWLIRENDLQYVDARSEHEIRAVQQFEFRWKRIDRDQHRKGLHPHVSVLDRVFVETVGGDLTIKVEDNTEDGRGIYREEVLHQDQTLDDAEYLYADLGNLIVLKIRPYQEGFRYFVFNEKMQEVQRIDALADSGVLLPDGQGLIFSNGYYLQTGEYKLFESVGRGWKFESRINAPNGEDYLYSFYNQAAGQSILMAYNVITQAVETPIRCHGFAIFADGTMGYFRSEEEATKHHMIQLWQTPFGSNPVLAREHTDSYLSKLGNKEIVKAMAECREILSLTHKEDSYADLYADLVSRCTDVLDSYYWINHQETFRLGEVLQELRDTAKTAIDEYEKKLSIQRTTQSAIERVRAQALDLFRQIGQENFESVDVFVYALSELRRLKGAIVSLEELRYTDKEFIAEMMERADQYQEDLSGQCIRFLLSDTALLPYQERINQHRDELEKITSALDGKALEEAIEKTAQELQLLIEIVNNLHITDANDSTRIIDQISALFATLNQLKGGIQKKHRELAGTEAQSAFRAQIKLLDQSTINFLDLAKTGKQCDDYLTKLLVQVEELEGQFAEYDRFIPILSEKREEIYIAFDSRRKAIAEALHKRTDQLQLAAERILKGVSSRLQNFRDAEAINGFFASDIMIEKVRDIIRQLQELEDSNKAAALQTQLKSLREEAVRQLRDRQDLYLDGENIIKLGQHHFDVNVQPLDLSIIERRGALYYHLTGTDFYELIEDAELNELQEVWSQELISEDAGVYRAEYLAYRVFQQWLRLEDRQNADLEALVKEAVNQRYNEGYTKGIHDQDALLILDELVKLYETIDLLRYPSDIRAFAYLLWHHALTEADRQLLQTQLRGAGTLLRVFPNGSTFDYLREEIQEALSKQVE</sequence>
<organism evidence="4 5">
    <name type="scientific">Flavilitoribacter nigricans (strain ATCC 23147 / DSM 23189 / NBRC 102662 / NCIMB 1420 / SS-2)</name>
    <name type="common">Lewinella nigricans</name>
    <dbReference type="NCBI Taxonomy" id="1122177"/>
    <lineage>
        <taxon>Bacteria</taxon>
        <taxon>Pseudomonadati</taxon>
        <taxon>Bacteroidota</taxon>
        <taxon>Saprospiria</taxon>
        <taxon>Saprospirales</taxon>
        <taxon>Lewinellaceae</taxon>
        <taxon>Flavilitoribacter</taxon>
    </lineage>
</organism>
<evidence type="ECO:0000313" key="4">
    <source>
        <dbReference type="EMBL" id="PHN02035.1"/>
    </source>
</evidence>
<keyword evidence="1" id="KW-0175">Coiled coil</keyword>
<feature type="domain" description="DUF7902" evidence="3">
    <location>
        <begin position="596"/>
        <end position="679"/>
    </location>
</feature>
<protein>
    <submittedName>
        <fullName evidence="4">Uncharacterized protein</fullName>
    </submittedName>
</protein>
<dbReference type="Pfam" id="PF25472">
    <property type="entry name" value="DUF7902"/>
    <property type="match status" value="1"/>
</dbReference>
<evidence type="ECO:0000259" key="2">
    <source>
        <dbReference type="Pfam" id="PF12458"/>
    </source>
</evidence>
<accession>A0A2D0N0L6</accession>
<dbReference type="AlphaFoldDB" id="A0A2D0N0L6"/>
<gene>
    <name evidence="4" type="ORF">CRP01_33915</name>
</gene>
<evidence type="ECO:0000256" key="1">
    <source>
        <dbReference type="SAM" id="Coils"/>
    </source>
</evidence>
<feature type="domain" description="DUF3686" evidence="2">
    <location>
        <begin position="38"/>
        <end position="474"/>
    </location>
</feature>
<evidence type="ECO:0000313" key="5">
    <source>
        <dbReference type="Proteomes" id="UP000223913"/>
    </source>
</evidence>
<dbReference type="RefSeq" id="WP_099154529.1">
    <property type="nucleotide sequence ID" value="NZ_PDUD01000045.1"/>
</dbReference>
<name>A0A2D0N0L6_FLAN2</name>